<dbReference type="EMBL" id="CAJNYD010001273">
    <property type="protein sequence ID" value="CAF3327543.1"/>
    <property type="molecule type" value="Genomic_DNA"/>
</dbReference>
<dbReference type="Proteomes" id="UP000663833">
    <property type="component" value="Unassembled WGS sequence"/>
</dbReference>
<proteinExistence type="predicted"/>
<sequence length="69" mass="7374">MSISPIATIPPIGPIAATPSVALIVTDPPIATRGDVYVAYLDHQTRYEALINGTKYASTYFLLCSTTCQ</sequence>
<dbReference type="AlphaFoldDB" id="A0A817UEI0"/>
<evidence type="ECO:0000313" key="2">
    <source>
        <dbReference type="Proteomes" id="UP000663833"/>
    </source>
</evidence>
<gene>
    <name evidence="1" type="ORF">LUA448_LOCUS10647</name>
</gene>
<name>A0A817UEI0_9BILA</name>
<protein>
    <submittedName>
        <fullName evidence="1">Uncharacterized protein</fullName>
    </submittedName>
</protein>
<reference evidence="1" key="1">
    <citation type="submission" date="2021-02" db="EMBL/GenBank/DDBJ databases">
        <authorList>
            <person name="Nowell W R."/>
        </authorList>
    </citation>
    <scope>NUCLEOTIDE SEQUENCE</scope>
</reference>
<accession>A0A817UEI0</accession>
<organism evidence="1 2">
    <name type="scientific">Rotaria socialis</name>
    <dbReference type="NCBI Taxonomy" id="392032"/>
    <lineage>
        <taxon>Eukaryota</taxon>
        <taxon>Metazoa</taxon>
        <taxon>Spiralia</taxon>
        <taxon>Gnathifera</taxon>
        <taxon>Rotifera</taxon>
        <taxon>Eurotatoria</taxon>
        <taxon>Bdelloidea</taxon>
        <taxon>Philodinida</taxon>
        <taxon>Philodinidae</taxon>
        <taxon>Rotaria</taxon>
    </lineage>
</organism>
<evidence type="ECO:0000313" key="1">
    <source>
        <dbReference type="EMBL" id="CAF3327543.1"/>
    </source>
</evidence>
<comment type="caution">
    <text evidence="1">The sequence shown here is derived from an EMBL/GenBank/DDBJ whole genome shotgun (WGS) entry which is preliminary data.</text>
</comment>